<sequence>MFLTVAHEISTDRVEHVVQSTAVRGRFICGEEPTAGVRVKLFELDFDLPNAYSQPTANDDCMPSKVCKCTDTDDKLCATHPNTNGTFETNATQGNLPN</sequence>
<organism evidence="1 2">
    <name type="scientific">Onchocerca volvulus</name>
    <dbReference type="NCBI Taxonomy" id="6282"/>
    <lineage>
        <taxon>Eukaryota</taxon>
        <taxon>Metazoa</taxon>
        <taxon>Ecdysozoa</taxon>
        <taxon>Nematoda</taxon>
        <taxon>Chromadorea</taxon>
        <taxon>Rhabditida</taxon>
        <taxon>Spirurina</taxon>
        <taxon>Spiruromorpha</taxon>
        <taxon>Filarioidea</taxon>
        <taxon>Onchocercidae</taxon>
        <taxon>Onchocerca</taxon>
    </lineage>
</organism>
<name>A0A8R1XL40_ONCVO</name>
<dbReference type="EMBL" id="CMVM020000338">
    <property type="status" value="NOT_ANNOTATED_CDS"/>
    <property type="molecule type" value="Genomic_DNA"/>
</dbReference>
<protein>
    <submittedName>
        <fullName evidence="1">Uncharacterized protein</fullName>
    </submittedName>
</protein>
<dbReference type="Gene3D" id="2.60.40.3330">
    <property type="match status" value="1"/>
</dbReference>
<dbReference type="InterPro" id="IPR038479">
    <property type="entry name" value="Transthyretin-like_sf"/>
</dbReference>
<dbReference type="EnsemblMetazoa" id="OVOC10431.1">
    <property type="protein sequence ID" value="OVOC10431.1"/>
    <property type="gene ID" value="WBGene00247240"/>
</dbReference>
<dbReference type="AlphaFoldDB" id="A0A8R1XL40"/>
<evidence type="ECO:0000313" key="1">
    <source>
        <dbReference type="EnsemblMetazoa" id="OVOC10431.1"/>
    </source>
</evidence>
<keyword evidence="2" id="KW-1185">Reference proteome</keyword>
<reference evidence="2" key="1">
    <citation type="submission" date="2013-10" db="EMBL/GenBank/DDBJ databases">
        <title>Genome sequencing of Onchocerca volvulus.</title>
        <authorList>
            <person name="Cotton J."/>
            <person name="Tsai J."/>
            <person name="Stanley E."/>
            <person name="Tracey A."/>
            <person name="Holroyd N."/>
            <person name="Lustigman S."/>
            <person name="Berriman M."/>
        </authorList>
    </citation>
    <scope>NUCLEOTIDE SEQUENCE</scope>
</reference>
<reference evidence="1" key="2">
    <citation type="submission" date="2022-06" db="UniProtKB">
        <authorList>
            <consortium name="EnsemblMetazoa"/>
        </authorList>
    </citation>
    <scope>IDENTIFICATION</scope>
</reference>
<evidence type="ECO:0000313" key="2">
    <source>
        <dbReference type="Proteomes" id="UP000024404"/>
    </source>
</evidence>
<dbReference type="Proteomes" id="UP000024404">
    <property type="component" value="Unassembled WGS sequence"/>
</dbReference>
<accession>A0A8R1XL40</accession>
<proteinExistence type="predicted"/>